<evidence type="ECO:0000313" key="3">
    <source>
        <dbReference type="Proteomes" id="UP000256424"/>
    </source>
</evidence>
<evidence type="ECO:0000313" key="2">
    <source>
        <dbReference type="EMBL" id="RDU71930.1"/>
    </source>
</evidence>
<keyword evidence="1" id="KW-0732">Signal</keyword>
<organism evidence="2 3">
    <name type="scientific">Helicobacter aurati</name>
    <dbReference type="NCBI Taxonomy" id="137778"/>
    <lineage>
        <taxon>Bacteria</taxon>
        <taxon>Pseudomonadati</taxon>
        <taxon>Campylobacterota</taxon>
        <taxon>Epsilonproteobacteria</taxon>
        <taxon>Campylobacterales</taxon>
        <taxon>Helicobacteraceae</taxon>
        <taxon>Helicobacter</taxon>
    </lineage>
</organism>
<keyword evidence="3" id="KW-1185">Reference proteome</keyword>
<dbReference type="Proteomes" id="UP000256424">
    <property type="component" value="Unassembled WGS sequence"/>
</dbReference>
<dbReference type="Gene3D" id="2.40.160.20">
    <property type="match status" value="1"/>
</dbReference>
<evidence type="ECO:0000256" key="1">
    <source>
        <dbReference type="SAM" id="SignalP"/>
    </source>
</evidence>
<dbReference type="EMBL" id="NXLW01000009">
    <property type="protein sequence ID" value="RDU71930.1"/>
    <property type="molecule type" value="Genomic_DNA"/>
</dbReference>
<dbReference type="OrthoDB" id="5329388at2"/>
<dbReference type="AlphaFoldDB" id="A0A3D8J3W4"/>
<proteinExistence type="predicted"/>
<feature type="signal peptide" evidence="1">
    <location>
        <begin position="1"/>
        <end position="21"/>
    </location>
</feature>
<dbReference type="RefSeq" id="WP_104762874.1">
    <property type="nucleotide sequence ID" value="NZ_FZPM01000011.1"/>
</dbReference>
<gene>
    <name evidence="2" type="ORF">CQA66_05555</name>
</gene>
<name>A0A3D8J3W4_9HELI</name>
<evidence type="ECO:0008006" key="4">
    <source>
        <dbReference type="Google" id="ProtNLM"/>
    </source>
</evidence>
<reference evidence="2 3" key="1">
    <citation type="submission" date="2018-04" db="EMBL/GenBank/DDBJ databases">
        <title>Novel Campyloabacter and Helicobacter Species and Strains.</title>
        <authorList>
            <person name="Mannion A.J."/>
            <person name="Shen Z."/>
            <person name="Fox J.G."/>
        </authorList>
    </citation>
    <scope>NUCLEOTIDE SEQUENCE [LARGE SCALE GENOMIC DNA]</scope>
    <source>
        <strain evidence="2 3">MIT 97-5075</strain>
    </source>
</reference>
<protein>
    <recommendedName>
        <fullName evidence="4">Outer membrane beta-barrel protein</fullName>
    </recommendedName>
</protein>
<accession>A0A3D8J3W4</accession>
<comment type="caution">
    <text evidence="2">The sequence shown here is derived from an EMBL/GenBank/DDBJ whole genome shotgun (WGS) entry which is preliminary data.</text>
</comment>
<sequence length="211" mass="22692">MKKSVLSLGLASVLGMASAHAEQQGGFFVGAFLGNGFNTTHSETTITTNIPGGTQTSSGFSTKTSFDLIYGARLGYIAALNERNAFRIYADFTAGRFTVGDDENYYHMTAGGGLDYLHNFGGVFGLFLGAGYNYAFGDFIKASDPSNPGQIYANLGMSWSLSKIRLELGTKIPFSKYHDQSNNFTFGGVALNGSLYTKTSAQVYLNVDFVF</sequence>
<feature type="chain" id="PRO_5017585877" description="Outer membrane beta-barrel protein" evidence="1">
    <location>
        <begin position="22"/>
        <end position="211"/>
    </location>
</feature>